<name>A0A1F6DI64_9BACT</name>
<comment type="caution">
    <text evidence="2">The sequence shown here is derived from an EMBL/GenBank/DDBJ whole genome shotgun (WGS) entry which is preliminary data.</text>
</comment>
<feature type="transmembrane region" description="Helical" evidence="1">
    <location>
        <begin position="163"/>
        <end position="181"/>
    </location>
</feature>
<protein>
    <recommendedName>
        <fullName evidence="4">DUF4239 domain-containing protein</fullName>
    </recommendedName>
</protein>
<proteinExistence type="predicted"/>
<organism evidence="2 3">
    <name type="scientific">Candidatus Kaiserbacteria bacterium RIFCSPHIGHO2_02_FULL_49_16</name>
    <dbReference type="NCBI Taxonomy" id="1798490"/>
    <lineage>
        <taxon>Bacteria</taxon>
        <taxon>Candidatus Kaiseribacteriota</taxon>
    </lineage>
</organism>
<keyword evidence="1" id="KW-0472">Membrane</keyword>
<accession>A0A1F6DI64</accession>
<feature type="transmembrane region" description="Helical" evidence="1">
    <location>
        <begin position="33"/>
        <end position="52"/>
    </location>
</feature>
<dbReference type="Proteomes" id="UP000178042">
    <property type="component" value="Unassembled WGS sequence"/>
</dbReference>
<keyword evidence="1" id="KW-1133">Transmembrane helix</keyword>
<gene>
    <name evidence="2" type="ORF">A3C86_04140</name>
</gene>
<evidence type="ECO:0000256" key="1">
    <source>
        <dbReference type="SAM" id="Phobius"/>
    </source>
</evidence>
<dbReference type="Pfam" id="PF14023">
    <property type="entry name" value="Bestrophin-like"/>
    <property type="match status" value="1"/>
</dbReference>
<dbReference type="AlphaFoldDB" id="A0A1F6DI64"/>
<evidence type="ECO:0000313" key="3">
    <source>
        <dbReference type="Proteomes" id="UP000178042"/>
    </source>
</evidence>
<feature type="transmembrane region" description="Helical" evidence="1">
    <location>
        <begin position="188"/>
        <end position="208"/>
    </location>
</feature>
<reference evidence="2 3" key="1">
    <citation type="journal article" date="2016" name="Nat. Commun.">
        <title>Thousands of microbial genomes shed light on interconnected biogeochemical processes in an aquifer system.</title>
        <authorList>
            <person name="Anantharaman K."/>
            <person name="Brown C.T."/>
            <person name="Hug L.A."/>
            <person name="Sharon I."/>
            <person name="Castelle C.J."/>
            <person name="Probst A.J."/>
            <person name="Thomas B.C."/>
            <person name="Singh A."/>
            <person name="Wilkins M.J."/>
            <person name="Karaoz U."/>
            <person name="Brodie E.L."/>
            <person name="Williams K.H."/>
            <person name="Hubbard S.S."/>
            <person name="Banfield J.F."/>
        </authorList>
    </citation>
    <scope>NUCLEOTIDE SEQUENCE [LARGE SCALE GENOMIC DNA]</scope>
</reference>
<dbReference type="InterPro" id="IPR025333">
    <property type="entry name" value="DUF4239"/>
</dbReference>
<feature type="transmembrane region" description="Helical" evidence="1">
    <location>
        <begin position="6"/>
        <end position="26"/>
    </location>
</feature>
<keyword evidence="1" id="KW-0812">Transmembrane</keyword>
<sequence length="278" mass="31642">MSTRNIFLISVAIFTGLLFIVPRTFIPAELGNTVLTVVAFLFGIIAGFYIVVTTTDYNSVKNILATEAAGWISLHQNVVIYDRQFAGKLALLIDAFIRHAFDFEIIDYAKSTNDKFKSVEAFMIELPYNKYFDTLHGVIRENMGSIIAARQQLTVLGTKCLSAFQWIILWALAFSFIFSLYGLRTGELFFDVVTVVISSSAVLLLLLIRDLDLYVWNEKTFCFDIFENIFKSIGQLPYYPAEAVEVGRVYPSEKEYRIGRYADFPKSTERKIEIIKSS</sequence>
<dbReference type="EMBL" id="MFLD01000001">
    <property type="protein sequence ID" value="OGG61020.1"/>
    <property type="molecule type" value="Genomic_DNA"/>
</dbReference>
<evidence type="ECO:0000313" key="2">
    <source>
        <dbReference type="EMBL" id="OGG61020.1"/>
    </source>
</evidence>
<evidence type="ECO:0008006" key="4">
    <source>
        <dbReference type="Google" id="ProtNLM"/>
    </source>
</evidence>